<evidence type="ECO:0000313" key="3">
    <source>
        <dbReference type="EMBL" id="MCQ4770629.1"/>
    </source>
</evidence>
<reference evidence="3" key="2">
    <citation type="submission" date="2022-06" db="EMBL/GenBank/DDBJ databases">
        <title>Isolation of gut microbiota from human fecal samples.</title>
        <authorList>
            <person name="Pamer E.G."/>
            <person name="Barat B."/>
            <person name="Waligurski E."/>
            <person name="Medina S."/>
            <person name="Paddock L."/>
            <person name="Mostad J."/>
        </authorList>
    </citation>
    <scope>NUCLEOTIDE SEQUENCE</scope>
    <source>
        <strain evidence="3">DFI.9.91</strain>
    </source>
</reference>
<evidence type="ECO:0000313" key="2">
    <source>
        <dbReference type="EMBL" id="MCG4528279.1"/>
    </source>
</evidence>
<name>A0AAW5JTC7_9FIRM</name>
<dbReference type="InterPro" id="IPR028979">
    <property type="entry name" value="Ser_kin/Pase_Hpr-like_N_sf"/>
</dbReference>
<reference evidence="2 4" key="1">
    <citation type="submission" date="2022-01" db="EMBL/GenBank/DDBJ databases">
        <title>Collection of gut derived symbiotic bacterial strains cultured from healthy donors.</title>
        <authorList>
            <person name="Lin H."/>
            <person name="Kohout C."/>
            <person name="Waligurski E."/>
            <person name="Pamer E.G."/>
        </authorList>
    </citation>
    <scope>NUCLEOTIDE SEQUENCE [LARGE SCALE GENOMIC DNA]</scope>
    <source>
        <strain evidence="2 4">DFI.3.7</strain>
    </source>
</reference>
<dbReference type="RefSeq" id="WP_050619367.1">
    <property type="nucleotide sequence ID" value="NZ_JAKNJB010000030.1"/>
</dbReference>
<sequence>MTVKELSHVLALTEFTLPQPEREVTGGYVGDLLSWVMGRAQAGNAWITIMSNQNVAAVALMAEVSCVILTEGVVPDEALRQRAQQQDINLMGTELSTYDTAAALKQLL</sequence>
<dbReference type="AlphaFoldDB" id="A0AAW5JTC7"/>
<feature type="domain" description="DRTGG" evidence="1">
    <location>
        <begin position="40"/>
        <end position="106"/>
    </location>
</feature>
<evidence type="ECO:0000259" key="1">
    <source>
        <dbReference type="Pfam" id="PF07085"/>
    </source>
</evidence>
<dbReference type="EMBL" id="JANFYS010000017">
    <property type="protein sequence ID" value="MCQ4770629.1"/>
    <property type="molecule type" value="Genomic_DNA"/>
</dbReference>
<proteinExistence type="predicted"/>
<accession>A0AAW5JTC7</accession>
<organism evidence="3 5">
    <name type="scientific">Intestinimonas massiliensis</name>
    <name type="common">ex Afouda et al. 2020</name>
    <dbReference type="NCBI Taxonomy" id="1673721"/>
    <lineage>
        <taxon>Bacteria</taxon>
        <taxon>Bacillati</taxon>
        <taxon>Bacillota</taxon>
        <taxon>Clostridia</taxon>
        <taxon>Eubacteriales</taxon>
        <taxon>Intestinimonas</taxon>
    </lineage>
</organism>
<comment type="caution">
    <text evidence="3">The sequence shown here is derived from an EMBL/GenBank/DDBJ whole genome shotgun (WGS) entry which is preliminary data.</text>
</comment>
<evidence type="ECO:0000313" key="4">
    <source>
        <dbReference type="Proteomes" id="UP001200313"/>
    </source>
</evidence>
<dbReference type="Proteomes" id="UP001200313">
    <property type="component" value="Unassembled WGS sequence"/>
</dbReference>
<dbReference type="InterPro" id="IPR010766">
    <property type="entry name" value="DRTGG"/>
</dbReference>
<gene>
    <name evidence="2" type="ORF">L0P79_14575</name>
    <name evidence="3" type="ORF">NE579_09150</name>
</gene>
<dbReference type="EMBL" id="JAKNJB010000030">
    <property type="protein sequence ID" value="MCG4528279.1"/>
    <property type="molecule type" value="Genomic_DNA"/>
</dbReference>
<evidence type="ECO:0000313" key="5">
    <source>
        <dbReference type="Proteomes" id="UP001204562"/>
    </source>
</evidence>
<dbReference type="SUPFAM" id="SSF75138">
    <property type="entry name" value="HprK N-terminal domain-like"/>
    <property type="match status" value="1"/>
</dbReference>
<keyword evidence="4" id="KW-1185">Reference proteome</keyword>
<dbReference type="Proteomes" id="UP001204562">
    <property type="component" value="Unassembled WGS sequence"/>
</dbReference>
<dbReference type="Pfam" id="PF07085">
    <property type="entry name" value="DRTGG"/>
    <property type="match status" value="1"/>
</dbReference>
<protein>
    <submittedName>
        <fullName evidence="3">DRTGG domain-containing protein</fullName>
    </submittedName>
</protein>
<dbReference type="Gene3D" id="3.40.1390.20">
    <property type="entry name" value="HprK N-terminal domain-like"/>
    <property type="match status" value="1"/>
</dbReference>